<dbReference type="PANTHER" id="PTHR15020">
    <property type="entry name" value="FLAVIN REDUCTASE-RELATED"/>
    <property type="match status" value="1"/>
</dbReference>
<gene>
    <name evidence="2" type="ORF">IEN85_04795</name>
</gene>
<dbReference type="RefSeq" id="WP_191615926.1">
    <property type="nucleotide sequence ID" value="NZ_JACYFG010000006.1"/>
</dbReference>
<dbReference type="Gene3D" id="3.40.50.720">
    <property type="entry name" value="NAD(P)-binding Rossmann-like Domain"/>
    <property type="match status" value="1"/>
</dbReference>
<evidence type="ECO:0000259" key="1">
    <source>
        <dbReference type="Pfam" id="PF13460"/>
    </source>
</evidence>
<sequence>MKVLVVGASGATGRLLVKELLARGLSVLAIVRSAQRFLQAVGNHDRLSVLEAAVLDLSQEQLEQCVGGCQAVASCLGHTLSFKGVYGSPRRLVAETTRRLCEALKAIRAERPAKFVLMNSTGCRNHDIGESVSLPERCVVGLIRLLVPPHRDNELASAYLRREVGQGDEGLEWVVVRPDGLVDAERVSKYEIHPSPIRSAIFDSGKTSRINVAHFMASLLCEQSLWETWQGRTPVVYNVASGEADAG</sequence>
<dbReference type="SUPFAM" id="SSF51735">
    <property type="entry name" value="NAD(P)-binding Rossmann-fold domains"/>
    <property type="match status" value="1"/>
</dbReference>
<dbReference type="AlphaFoldDB" id="A0A927IGL4"/>
<protein>
    <submittedName>
        <fullName evidence="2">SDR family oxidoreductase</fullName>
    </submittedName>
</protein>
<dbReference type="Proteomes" id="UP000622317">
    <property type="component" value="Unassembled WGS sequence"/>
</dbReference>
<feature type="domain" description="NAD(P)-binding" evidence="1">
    <location>
        <begin position="7"/>
        <end position="220"/>
    </location>
</feature>
<keyword evidence="3" id="KW-1185">Reference proteome</keyword>
<proteinExistence type="predicted"/>
<evidence type="ECO:0000313" key="3">
    <source>
        <dbReference type="Proteomes" id="UP000622317"/>
    </source>
</evidence>
<accession>A0A927IGL4</accession>
<comment type="caution">
    <text evidence="2">The sequence shown here is derived from an EMBL/GenBank/DDBJ whole genome shotgun (WGS) entry which is preliminary data.</text>
</comment>
<dbReference type="PANTHER" id="PTHR15020:SF11">
    <property type="entry name" value="OS06G0360300 PROTEIN"/>
    <property type="match status" value="1"/>
</dbReference>
<dbReference type="InterPro" id="IPR036291">
    <property type="entry name" value="NAD(P)-bd_dom_sf"/>
</dbReference>
<dbReference type="InterPro" id="IPR016040">
    <property type="entry name" value="NAD(P)-bd_dom"/>
</dbReference>
<organism evidence="2 3">
    <name type="scientific">Pelagicoccus enzymogenes</name>
    <dbReference type="NCBI Taxonomy" id="2773457"/>
    <lineage>
        <taxon>Bacteria</taxon>
        <taxon>Pseudomonadati</taxon>
        <taxon>Verrucomicrobiota</taxon>
        <taxon>Opitutia</taxon>
        <taxon>Puniceicoccales</taxon>
        <taxon>Pelagicoccaceae</taxon>
        <taxon>Pelagicoccus</taxon>
    </lineage>
</organism>
<dbReference type="EMBL" id="JACYFG010000006">
    <property type="protein sequence ID" value="MBD5778798.1"/>
    <property type="molecule type" value="Genomic_DNA"/>
</dbReference>
<dbReference type="Pfam" id="PF13460">
    <property type="entry name" value="NAD_binding_10"/>
    <property type="match status" value="1"/>
</dbReference>
<reference evidence="2" key="1">
    <citation type="submission" date="2020-09" db="EMBL/GenBank/DDBJ databases">
        <title>Pelagicoccus enzymogenes sp. nov. with an EPS production, isolated from marine sediment.</title>
        <authorList>
            <person name="Feng X."/>
        </authorList>
    </citation>
    <scope>NUCLEOTIDE SEQUENCE</scope>
    <source>
        <strain evidence="2">NFK12</strain>
    </source>
</reference>
<name>A0A927IGL4_9BACT</name>
<evidence type="ECO:0000313" key="2">
    <source>
        <dbReference type="EMBL" id="MBD5778798.1"/>
    </source>
</evidence>